<keyword evidence="7" id="KW-1015">Disulfide bond</keyword>
<evidence type="ECO:0000256" key="3">
    <source>
        <dbReference type="ARBA" id="ARBA00022525"/>
    </source>
</evidence>
<dbReference type="Proteomes" id="UP000826234">
    <property type="component" value="Unassembled WGS sequence"/>
</dbReference>
<dbReference type="PANTHER" id="PTHR11437">
    <property type="entry name" value="RIBONUCLEASE"/>
    <property type="match status" value="1"/>
</dbReference>
<dbReference type="SMART" id="SM00092">
    <property type="entry name" value="RNAse_Pc"/>
    <property type="match status" value="1"/>
</dbReference>
<evidence type="ECO:0000256" key="1">
    <source>
        <dbReference type="ARBA" id="ARBA00004613"/>
    </source>
</evidence>
<keyword evidence="3" id="KW-0964">Secreted</keyword>
<proteinExistence type="inferred from homology"/>
<dbReference type="CDD" id="cd06265">
    <property type="entry name" value="RNase_A_canonical"/>
    <property type="match status" value="1"/>
</dbReference>
<dbReference type="Pfam" id="PF00074">
    <property type="entry name" value="RnaseA"/>
    <property type="match status" value="1"/>
</dbReference>
<sequence>MPALTQRESRHDKFLRQHIDFPKTSSELDARRYCNLMMQRRGMTATFCKPSNTFIHAAHPDVHDICRNGGTYYNENYYDSNTPFSLTACRIIGGGSQSPPCNYRGRVSTQRIRVACLNGEPVHFKTPL</sequence>
<reference evidence="10 11" key="1">
    <citation type="journal article" date="2022" name="Gigascience">
        <title>A chromosome-level genome assembly and annotation of the desert horned lizard, Phrynosoma platyrhinos, provides insight into chromosomal rearrangements among reptiles.</title>
        <authorList>
            <person name="Koochekian N."/>
            <person name="Ascanio A."/>
            <person name="Farleigh K."/>
            <person name="Card D.C."/>
            <person name="Schield D.R."/>
            <person name="Castoe T.A."/>
            <person name="Jezkova T."/>
        </authorList>
    </citation>
    <scope>NUCLEOTIDE SEQUENCE [LARGE SCALE GENOMIC DNA]</scope>
    <source>
        <strain evidence="10">NK-2021</strain>
    </source>
</reference>
<dbReference type="PROSITE" id="PS00127">
    <property type="entry name" value="RNASE_PANCREATIC"/>
    <property type="match status" value="1"/>
</dbReference>
<evidence type="ECO:0000256" key="4">
    <source>
        <dbReference type="ARBA" id="ARBA00022722"/>
    </source>
</evidence>
<keyword evidence="6 8" id="KW-0378">Hydrolase</keyword>
<evidence type="ECO:0000256" key="5">
    <source>
        <dbReference type="ARBA" id="ARBA00022759"/>
    </source>
</evidence>
<dbReference type="Gene3D" id="3.10.130.10">
    <property type="entry name" value="Ribonuclease A-like domain"/>
    <property type="match status" value="1"/>
</dbReference>
<gene>
    <name evidence="10" type="ORF">JD844_001220</name>
</gene>
<dbReference type="InterPro" id="IPR023412">
    <property type="entry name" value="RNaseA_domain"/>
</dbReference>
<evidence type="ECO:0000313" key="11">
    <source>
        <dbReference type="Proteomes" id="UP000826234"/>
    </source>
</evidence>
<keyword evidence="4 8" id="KW-0540">Nuclease</keyword>
<evidence type="ECO:0000256" key="7">
    <source>
        <dbReference type="ARBA" id="ARBA00023157"/>
    </source>
</evidence>
<feature type="domain" description="Ribonuclease A-domain" evidence="9">
    <location>
        <begin position="7"/>
        <end position="128"/>
    </location>
</feature>
<evidence type="ECO:0000256" key="6">
    <source>
        <dbReference type="ARBA" id="ARBA00022801"/>
    </source>
</evidence>
<dbReference type="InterPro" id="IPR036816">
    <property type="entry name" value="RNaseA-like_dom_sf"/>
</dbReference>
<evidence type="ECO:0000256" key="8">
    <source>
        <dbReference type="RuleBase" id="RU000651"/>
    </source>
</evidence>
<keyword evidence="11" id="KW-1185">Reference proteome</keyword>
<evidence type="ECO:0000313" key="10">
    <source>
        <dbReference type="EMBL" id="KAH0626308.1"/>
    </source>
</evidence>
<protein>
    <recommendedName>
        <fullName evidence="9">Ribonuclease A-domain domain-containing protein</fullName>
    </recommendedName>
</protein>
<dbReference type="SUPFAM" id="SSF54076">
    <property type="entry name" value="RNase A-like"/>
    <property type="match status" value="1"/>
</dbReference>
<comment type="similarity">
    <text evidence="2 8">Belongs to the pancreatic ribonuclease family.</text>
</comment>
<dbReference type="InterPro" id="IPR023411">
    <property type="entry name" value="RNaseA_AS"/>
</dbReference>
<keyword evidence="5 8" id="KW-0255">Endonuclease</keyword>
<name>A0ABQ7T9L7_PHRPL</name>
<accession>A0ABQ7T9L7</accession>
<evidence type="ECO:0000256" key="2">
    <source>
        <dbReference type="ARBA" id="ARBA00005600"/>
    </source>
</evidence>
<comment type="caution">
    <text evidence="10">The sequence shown here is derived from an EMBL/GenBank/DDBJ whole genome shotgun (WGS) entry which is preliminary data.</text>
</comment>
<dbReference type="EMBL" id="JAIPUX010000521">
    <property type="protein sequence ID" value="KAH0626308.1"/>
    <property type="molecule type" value="Genomic_DNA"/>
</dbReference>
<dbReference type="InterPro" id="IPR001427">
    <property type="entry name" value="RNaseA"/>
</dbReference>
<evidence type="ECO:0000259" key="9">
    <source>
        <dbReference type="SMART" id="SM00092"/>
    </source>
</evidence>
<dbReference type="PANTHER" id="PTHR11437:SF10">
    <property type="entry name" value="ANGIOGENIN-RELATED"/>
    <property type="match status" value="1"/>
</dbReference>
<comment type="subcellular location">
    <subcellularLocation>
        <location evidence="1">Secreted</location>
    </subcellularLocation>
</comment>
<organism evidence="10 11">
    <name type="scientific">Phrynosoma platyrhinos</name>
    <name type="common">Desert horned lizard</name>
    <dbReference type="NCBI Taxonomy" id="52577"/>
    <lineage>
        <taxon>Eukaryota</taxon>
        <taxon>Metazoa</taxon>
        <taxon>Chordata</taxon>
        <taxon>Craniata</taxon>
        <taxon>Vertebrata</taxon>
        <taxon>Euteleostomi</taxon>
        <taxon>Lepidosauria</taxon>
        <taxon>Squamata</taxon>
        <taxon>Bifurcata</taxon>
        <taxon>Unidentata</taxon>
        <taxon>Episquamata</taxon>
        <taxon>Toxicofera</taxon>
        <taxon>Iguania</taxon>
        <taxon>Phrynosomatidae</taxon>
        <taxon>Phrynosomatinae</taxon>
        <taxon>Phrynosoma</taxon>
    </lineage>
</organism>
<dbReference type="PRINTS" id="PR00794">
    <property type="entry name" value="RIBONUCLEASE"/>
</dbReference>